<comment type="caution">
    <text evidence="13">The sequence shown here is derived from an EMBL/GenBank/DDBJ whole genome shotgun (WGS) entry which is preliminary data.</text>
</comment>
<keyword evidence="14" id="KW-1185">Reference proteome</keyword>
<keyword evidence="8 11" id="KW-0472">Membrane</keyword>
<feature type="region of interest" description="Disordered" evidence="10">
    <location>
        <begin position="144"/>
        <end position="236"/>
    </location>
</feature>
<dbReference type="InterPro" id="IPR001841">
    <property type="entry name" value="Znf_RING"/>
</dbReference>
<evidence type="ECO:0000256" key="6">
    <source>
        <dbReference type="ARBA" id="ARBA00022833"/>
    </source>
</evidence>
<keyword evidence="6" id="KW-0862">Zinc</keyword>
<feature type="compositionally biased region" description="Polar residues" evidence="10">
    <location>
        <begin position="151"/>
        <end position="181"/>
    </location>
</feature>
<dbReference type="GO" id="GO:0008270">
    <property type="term" value="F:zinc ion binding"/>
    <property type="evidence" value="ECO:0007669"/>
    <property type="project" value="UniProtKB-KW"/>
</dbReference>
<evidence type="ECO:0000256" key="11">
    <source>
        <dbReference type="SAM" id="Phobius"/>
    </source>
</evidence>
<dbReference type="InterPro" id="IPR013083">
    <property type="entry name" value="Znf_RING/FYVE/PHD"/>
</dbReference>
<dbReference type="EMBL" id="VXIV02000780">
    <property type="protein sequence ID" value="KAF6036101.1"/>
    <property type="molecule type" value="Genomic_DNA"/>
</dbReference>
<evidence type="ECO:0000256" key="2">
    <source>
        <dbReference type="ARBA" id="ARBA00005561"/>
    </source>
</evidence>
<dbReference type="InterPro" id="IPR039043">
    <property type="entry name" value="ZFPL1"/>
</dbReference>
<dbReference type="InterPro" id="IPR058730">
    <property type="entry name" value="U-box_ZFPL1-like"/>
</dbReference>
<evidence type="ECO:0000256" key="4">
    <source>
        <dbReference type="ARBA" id="ARBA00022723"/>
    </source>
</evidence>
<comment type="subcellular location">
    <subcellularLocation>
        <location evidence="1">Membrane</location>
        <topology evidence="1">Single-pass membrane protein</topology>
    </subcellularLocation>
</comment>
<dbReference type="OrthoDB" id="1916590at2759"/>
<evidence type="ECO:0000259" key="12">
    <source>
        <dbReference type="PROSITE" id="PS50089"/>
    </source>
</evidence>
<evidence type="ECO:0000256" key="7">
    <source>
        <dbReference type="ARBA" id="ARBA00022989"/>
    </source>
</evidence>
<proteinExistence type="inferred from homology"/>
<dbReference type="PANTHER" id="PTHR12981">
    <property type="entry name" value="ZINC FINGER PROTEIN-LIKE 1"/>
    <property type="match status" value="1"/>
</dbReference>
<reference evidence="13" key="1">
    <citation type="submission" date="2020-06" db="EMBL/GenBank/DDBJ databases">
        <title>Draft genome of Bugula neritina, a colonial animal packing powerful symbionts and potential medicines.</title>
        <authorList>
            <person name="Rayko M."/>
        </authorList>
    </citation>
    <scope>NUCLEOTIDE SEQUENCE [LARGE SCALE GENOMIC DNA]</scope>
    <source>
        <strain evidence="13">Kwan_BN1</strain>
    </source>
</reference>
<dbReference type="AlphaFoldDB" id="A0A7J7KE20"/>
<evidence type="ECO:0000256" key="9">
    <source>
        <dbReference type="PROSITE-ProRule" id="PRU00175"/>
    </source>
</evidence>
<feature type="compositionally biased region" description="Polar residues" evidence="10">
    <location>
        <begin position="189"/>
        <end position="215"/>
    </location>
</feature>
<feature type="compositionally biased region" description="Polar residues" evidence="10">
    <location>
        <begin position="222"/>
        <end position="235"/>
    </location>
</feature>
<evidence type="ECO:0000256" key="10">
    <source>
        <dbReference type="SAM" id="MobiDB-lite"/>
    </source>
</evidence>
<feature type="transmembrane region" description="Helical" evidence="11">
    <location>
        <begin position="275"/>
        <end position="296"/>
    </location>
</feature>
<dbReference type="PANTHER" id="PTHR12981:SF0">
    <property type="entry name" value="ZINC FINGER PROTEIN-LIKE 1"/>
    <property type="match status" value="1"/>
</dbReference>
<organism evidence="13 14">
    <name type="scientific">Bugula neritina</name>
    <name type="common">Brown bryozoan</name>
    <name type="synonym">Sertularia neritina</name>
    <dbReference type="NCBI Taxonomy" id="10212"/>
    <lineage>
        <taxon>Eukaryota</taxon>
        <taxon>Metazoa</taxon>
        <taxon>Spiralia</taxon>
        <taxon>Lophotrochozoa</taxon>
        <taxon>Bryozoa</taxon>
        <taxon>Gymnolaemata</taxon>
        <taxon>Cheilostomatida</taxon>
        <taxon>Flustrina</taxon>
        <taxon>Buguloidea</taxon>
        <taxon>Bugulidae</taxon>
        <taxon>Bugula</taxon>
    </lineage>
</organism>
<evidence type="ECO:0000256" key="5">
    <source>
        <dbReference type="ARBA" id="ARBA00022771"/>
    </source>
</evidence>
<keyword evidence="5 9" id="KW-0863">Zinc-finger</keyword>
<protein>
    <submittedName>
        <fullName evidence="13">ZFPL1</fullName>
    </submittedName>
</protein>
<evidence type="ECO:0000313" key="14">
    <source>
        <dbReference type="Proteomes" id="UP000593567"/>
    </source>
</evidence>
<comment type="similarity">
    <text evidence="2">Belongs to the ZFPL1 family.</text>
</comment>
<name>A0A7J7KE20_BUGNE</name>
<evidence type="ECO:0000256" key="3">
    <source>
        <dbReference type="ARBA" id="ARBA00022692"/>
    </source>
</evidence>
<dbReference type="PROSITE" id="PS50089">
    <property type="entry name" value="ZF_RING_2"/>
    <property type="match status" value="1"/>
</dbReference>
<keyword evidence="4" id="KW-0479">Metal-binding</keyword>
<dbReference type="CDD" id="cd16487">
    <property type="entry name" value="mRING-H2-C3DHC3_ZFPL1"/>
    <property type="match status" value="1"/>
</dbReference>
<dbReference type="GO" id="GO:0016020">
    <property type="term" value="C:membrane"/>
    <property type="evidence" value="ECO:0007669"/>
    <property type="project" value="UniProtKB-SubCell"/>
</dbReference>
<dbReference type="GO" id="GO:0005794">
    <property type="term" value="C:Golgi apparatus"/>
    <property type="evidence" value="ECO:0007669"/>
    <property type="project" value="TreeGrafter"/>
</dbReference>
<dbReference type="Proteomes" id="UP000593567">
    <property type="component" value="Unassembled WGS sequence"/>
</dbReference>
<gene>
    <name evidence="13" type="ORF">EB796_005600</name>
</gene>
<dbReference type="Pfam" id="PF25993">
    <property type="entry name" value="zf-B_box_ZFPL1"/>
    <property type="match status" value="1"/>
</dbReference>
<dbReference type="Gene3D" id="3.30.40.10">
    <property type="entry name" value="Zinc/RING finger domain, C3HC4 (zinc finger)"/>
    <property type="match status" value="1"/>
</dbReference>
<dbReference type="Pfam" id="PF25998">
    <property type="entry name" value="U-box_ZFPL1"/>
    <property type="match status" value="1"/>
</dbReference>
<dbReference type="SUPFAM" id="SSF57850">
    <property type="entry name" value="RING/U-box"/>
    <property type="match status" value="1"/>
</dbReference>
<dbReference type="InterPro" id="IPR058731">
    <property type="entry name" value="Znf-B_box_ZFPL1-like"/>
</dbReference>
<evidence type="ECO:0000313" key="13">
    <source>
        <dbReference type="EMBL" id="KAF6036101.1"/>
    </source>
</evidence>
<evidence type="ECO:0000256" key="8">
    <source>
        <dbReference type="ARBA" id="ARBA00023136"/>
    </source>
</evidence>
<feature type="domain" description="RING-type" evidence="12">
    <location>
        <begin position="53"/>
        <end position="104"/>
    </location>
</feature>
<evidence type="ECO:0000256" key="1">
    <source>
        <dbReference type="ARBA" id="ARBA00004167"/>
    </source>
</evidence>
<sequence>MGLCKCPKRKVTNLFCFEHRVNVCEHCLVSNHSNCVVQSYLNWLKDSDYNPTCLLCSGRLDDENFGECVRLICYDLFHWSCLNKYALSLPVTTAPAGYQCPNCRGPIFPAPNAVSPVADKLKEFLTKVNWARAGLGLPLIDKQQLPADPPVSQSQAPPLSDTTTFGRQTPPTSGSSDTQLSKPVHPVQPTVQSSQFPANYSTQSGAGYSQPQVYSRSAEHQLGSSSSSHTINMADNDTDKYKRRPAFHFLSQWFRAQGIGGGKSGGKVISTKQKFFAVLGIGVIAFLTLIIVFSRLSQSAGDDQMEQELMDNLNIRVADHA</sequence>
<keyword evidence="7 11" id="KW-1133">Transmembrane helix</keyword>
<keyword evidence="3 11" id="KW-0812">Transmembrane</keyword>
<accession>A0A7J7KE20</accession>